<gene>
    <name evidence="2" type="ORF">PX653_07130</name>
</gene>
<accession>A0ABY8BF39</accession>
<evidence type="ECO:0000313" key="2">
    <source>
        <dbReference type="EMBL" id="WEF34530.1"/>
    </source>
</evidence>
<evidence type="ECO:0000256" key="1">
    <source>
        <dbReference type="SAM" id="MobiDB-lite"/>
    </source>
</evidence>
<feature type="region of interest" description="Disordered" evidence="1">
    <location>
        <begin position="77"/>
        <end position="114"/>
    </location>
</feature>
<proteinExistence type="predicted"/>
<organism evidence="2 3">
    <name type="scientific">Pseudoduganella chitinolytica</name>
    <dbReference type="NCBI Taxonomy" id="34070"/>
    <lineage>
        <taxon>Bacteria</taxon>
        <taxon>Pseudomonadati</taxon>
        <taxon>Pseudomonadota</taxon>
        <taxon>Betaproteobacteria</taxon>
        <taxon>Burkholderiales</taxon>
        <taxon>Oxalobacteraceae</taxon>
        <taxon>Telluria group</taxon>
        <taxon>Pseudoduganella</taxon>
    </lineage>
</organism>
<name>A0ABY8BF39_9BURK</name>
<evidence type="ECO:0000313" key="3">
    <source>
        <dbReference type="Proteomes" id="UP001216510"/>
    </source>
</evidence>
<reference evidence="2 3" key="1">
    <citation type="submission" date="2023-02" db="EMBL/GenBank/DDBJ databases">
        <title>Gemone sequence of Telluria chitinolytica ACM 3522T.</title>
        <authorList>
            <person name="Frediansyah A."/>
            <person name="Miess H."/>
            <person name="Gross H."/>
        </authorList>
    </citation>
    <scope>NUCLEOTIDE SEQUENCE [LARGE SCALE GENOMIC DNA]</scope>
    <source>
        <strain evidence="2 3">ACM 3522</strain>
    </source>
</reference>
<dbReference type="EMBL" id="CP119083">
    <property type="protein sequence ID" value="WEF34530.1"/>
    <property type="molecule type" value="Genomic_DNA"/>
</dbReference>
<protein>
    <submittedName>
        <fullName evidence="2">Uncharacterized protein</fullName>
    </submittedName>
</protein>
<keyword evidence="3" id="KW-1185">Reference proteome</keyword>
<dbReference type="RefSeq" id="WP_277417206.1">
    <property type="nucleotide sequence ID" value="NZ_CP119083.1"/>
</dbReference>
<dbReference type="Proteomes" id="UP001216510">
    <property type="component" value="Chromosome"/>
</dbReference>
<sequence>MKACPDHEAPAGLPPGVLAAPWRWPRSSRPGGLVRASRTAAICRLWRHLFPVRAAHSALADLLADIAPYVLRRAGRGTRHRRMPPAASRQSGWHGSHNAPCGGVPVAARAGSGR</sequence>